<evidence type="ECO:0000313" key="1">
    <source>
        <dbReference type="EMBL" id="GBL64294.1"/>
    </source>
</evidence>
<comment type="caution">
    <text evidence="1">The sequence shown here is derived from an EMBL/GenBank/DDBJ whole genome shotgun (WGS) entry which is preliminary data.</text>
</comment>
<keyword evidence="2" id="KW-1185">Reference proteome</keyword>
<name>A0A4Y1ZRC4_ARAVE</name>
<dbReference type="Proteomes" id="UP000499080">
    <property type="component" value="Unassembled WGS sequence"/>
</dbReference>
<proteinExistence type="predicted"/>
<dbReference type="AlphaFoldDB" id="A0A4Y1ZRC4"/>
<gene>
    <name evidence="1" type="ORF">AVEN_79702_1</name>
</gene>
<accession>A0A4Y1ZRC4</accession>
<organism evidence="1 2">
    <name type="scientific">Araneus ventricosus</name>
    <name type="common">Orbweaver spider</name>
    <name type="synonym">Epeira ventricosa</name>
    <dbReference type="NCBI Taxonomy" id="182803"/>
    <lineage>
        <taxon>Eukaryota</taxon>
        <taxon>Metazoa</taxon>
        <taxon>Ecdysozoa</taxon>
        <taxon>Arthropoda</taxon>
        <taxon>Chelicerata</taxon>
        <taxon>Arachnida</taxon>
        <taxon>Araneae</taxon>
        <taxon>Araneomorphae</taxon>
        <taxon>Entelegynae</taxon>
        <taxon>Araneoidea</taxon>
        <taxon>Araneidae</taxon>
        <taxon>Araneus</taxon>
    </lineage>
</organism>
<reference evidence="1 2" key="1">
    <citation type="journal article" date="2019" name="Sci. Rep.">
        <title>Orb-weaving spider Araneus ventricosus genome elucidates the spidroin gene catalogue.</title>
        <authorList>
            <person name="Kono N."/>
            <person name="Nakamura H."/>
            <person name="Ohtoshi R."/>
            <person name="Moran D.A.P."/>
            <person name="Shinohara A."/>
            <person name="Yoshida Y."/>
            <person name="Fujiwara M."/>
            <person name="Mori M."/>
            <person name="Tomita M."/>
            <person name="Arakawa K."/>
        </authorList>
    </citation>
    <scope>NUCLEOTIDE SEQUENCE [LARGE SCALE GENOMIC DNA]</scope>
</reference>
<sequence>MTGNKVAWFDESHSQLYRVDGHVLYGTTHESTDPTSTELYFNLVRASVVVWSVCSCDIGPLIHLETTPTGTGVLKQLSLSPTPIYVYCAFRRIWTIPAGQCDCTSESFKWLQETLF</sequence>
<evidence type="ECO:0000313" key="2">
    <source>
        <dbReference type="Proteomes" id="UP000499080"/>
    </source>
</evidence>
<protein>
    <submittedName>
        <fullName evidence="1">Uncharacterized protein</fullName>
    </submittedName>
</protein>
<dbReference type="OrthoDB" id="2318730at2759"/>
<dbReference type="EMBL" id="BGPR01077146">
    <property type="protein sequence ID" value="GBL64294.1"/>
    <property type="molecule type" value="Genomic_DNA"/>
</dbReference>